<keyword evidence="5 13" id="KW-0812">Transmembrane</keyword>
<keyword evidence="16" id="KW-1185">Reference proteome</keyword>
<dbReference type="Pfam" id="PF00060">
    <property type="entry name" value="Lig_chan"/>
    <property type="match status" value="1"/>
</dbReference>
<feature type="transmembrane region" description="Helical" evidence="13">
    <location>
        <begin position="573"/>
        <end position="593"/>
    </location>
</feature>
<evidence type="ECO:0000256" key="13">
    <source>
        <dbReference type="SAM" id="Phobius"/>
    </source>
</evidence>
<evidence type="ECO:0000313" key="16">
    <source>
        <dbReference type="Proteomes" id="UP001562425"/>
    </source>
</evidence>
<gene>
    <name evidence="15" type="ORF">pipiens_014550</name>
</gene>
<dbReference type="PANTHER" id="PTHR42643:SF30">
    <property type="entry name" value="IONOTROPIC RECEPTOR 40A-RELATED"/>
    <property type="match status" value="1"/>
</dbReference>
<evidence type="ECO:0000256" key="5">
    <source>
        <dbReference type="ARBA" id="ARBA00022692"/>
    </source>
</evidence>
<feature type="domain" description="Ionotropic glutamate receptor L-glutamate and glycine-binding" evidence="14">
    <location>
        <begin position="212"/>
        <end position="274"/>
    </location>
</feature>
<comment type="similarity">
    <text evidence="2">Belongs to the glutamate-gated ion channel (TC 1.A.10.1) family.</text>
</comment>
<organism evidence="15 16">
    <name type="scientific">Culex pipiens pipiens</name>
    <name type="common">Northern house mosquito</name>
    <dbReference type="NCBI Taxonomy" id="38569"/>
    <lineage>
        <taxon>Eukaryota</taxon>
        <taxon>Metazoa</taxon>
        <taxon>Ecdysozoa</taxon>
        <taxon>Arthropoda</taxon>
        <taxon>Hexapoda</taxon>
        <taxon>Insecta</taxon>
        <taxon>Pterygota</taxon>
        <taxon>Neoptera</taxon>
        <taxon>Endopterygota</taxon>
        <taxon>Diptera</taxon>
        <taxon>Nematocera</taxon>
        <taxon>Culicoidea</taxon>
        <taxon>Culicidae</taxon>
        <taxon>Culicinae</taxon>
        <taxon>Culicini</taxon>
        <taxon>Culex</taxon>
        <taxon>Culex</taxon>
    </lineage>
</organism>
<keyword evidence="8 13" id="KW-0472">Membrane</keyword>
<dbReference type="Gene3D" id="1.10.287.70">
    <property type="match status" value="1"/>
</dbReference>
<proteinExistence type="inferred from homology"/>
<evidence type="ECO:0000256" key="9">
    <source>
        <dbReference type="ARBA" id="ARBA00023170"/>
    </source>
</evidence>
<comment type="subcellular location">
    <subcellularLocation>
        <location evidence="1">Cell membrane</location>
        <topology evidence="1">Multi-pass membrane protein</topology>
    </subcellularLocation>
</comment>
<evidence type="ECO:0000313" key="15">
    <source>
        <dbReference type="EMBL" id="KAL1379943.1"/>
    </source>
</evidence>
<dbReference type="InterPro" id="IPR056198">
    <property type="entry name" value="LBD_receptor"/>
</dbReference>
<evidence type="ECO:0000256" key="4">
    <source>
        <dbReference type="ARBA" id="ARBA00022475"/>
    </source>
</evidence>
<evidence type="ECO:0000256" key="6">
    <source>
        <dbReference type="ARBA" id="ARBA00022989"/>
    </source>
</evidence>
<reference evidence="15 16" key="1">
    <citation type="submission" date="2024-05" db="EMBL/GenBank/DDBJ databases">
        <title>Culex pipiens pipiens assembly and annotation.</title>
        <authorList>
            <person name="Alout H."/>
            <person name="Durand T."/>
        </authorList>
    </citation>
    <scope>NUCLEOTIDE SEQUENCE [LARGE SCALE GENOMIC DNA]</scope>
    <source>
        <strain evidence="15">HA-2024</strain>
        <tissue evidence="15">Whole body</tissue>
    </source>
</reference>
<feature type="transmembrane region" description="Helical" evidence="13">
    <location>
        <begin position="358"/>
        <end position="375"/>
    </location>
</feature>
<evidence type="ECO:0000256" key="3">
    <source>
        <dbReference type="ARBA" id="ARBA00022448"/>
    </source>
</evidence>
<dbReference type="GO" id="GO:0050906">
    <property type="term" value="P:detection of stimulus involved in sensory perception"/>
    <property type="evidence" value="ECO:0007669"/>
    <property type="project" value="UniProtKB-ARBA"/>
</dbReference>
<dbReference type="InterPro" id="IPR052192">
    <property type="entry name" value="Insect_Ionotropic_Sensory_Rcpt"/>
</dbReference>
<sequence length="645" mass="73120">MQTVNSLPYCLTFVLGVVGVTLEDTLVEVFRRYTIPIQYHHSPLLIEHFSFDEETQRLQKDLIGRILTRVADAVLLVRFDVRGQASKNNLIFLDGSDDSLARFIHGWNRQRYDRGGYYCVVVYGSDGGVGGRELTRKILDAMWKLRMLYVVVLTADDRGMNPEMTTFWPYGRTHCGGVSPIVVNFNSKELIADRLANFFGCPLRVGTFENQPFIRLNWDRYGKTQLFGFEGLLVNVLAKKLNFSIEVVTPPGNDQWGYPRKGGKSTGLMKLMVDETVDFGISSLGYTEDRSAILLPGIQHYTSYVVFAVPSGRPYSSFEKLFLPFDEYSWLAVFVTLVVATAIILIINTQPISVKNFIYGHGIWGPLTNMINILFGGPLDKAPKGTFARTLVAMWLMFTLVIRTAYQGSLYKYLQVPKNFSAPLTMDALDKSGLHYYMIDLASEFFVDYPNVLARTHFLPHERPLSDWINKIGRGELVGVVLCLVDHVAYHNKQFPTDEFVWATKEYVVGFPMAAFYPMQTFLRETFDREIQLIDSSGLIQHWVGQSADYDFSHDRRGTAVTKALSFGNMLGAFQILGVLELGAVCMFLLELLAQKWHLLRRFVDWMEEDNPVRSAKIIIVKPSLIVLETVLPKATPNLGQSNCL</sequence>
<dbReference type="Gene3D" id="3.40.190.10">
    <property type="entry name" value="Periplasmic binding protein-like II"/>
    <property type="match status" value="1"/>
</dbReference>
<keyword evidence="10" id="KW-0325">Glycoprotein</keyword>
<keyword evidence="12" id="KW-0407">Ion channel</keyword>
<evidence type="ECO:0000256" key="12">
    <source>
        <dbReference type="ARBA" id="ARBA00023303"/>
    </source>
</evidence>
<keyword evidence="4" id="KW-1003">Cell membrane</keyword>
<name>A0ABD1CU96_CULPP</name>
<dbReference type="Pfam" id="PF24061">
    <property type="entry name" value="LBD_receptor"/>
    <property type="match status" value="1"/>
</dbReference>
<dbReference type="AlphaFoldDB" id="A0ABD1CU96"/>
<keyword evidence="6 13" id="KW-1133">Transmembrane helix</keyword>
<protein>
    <recommendedName>
        <fullName evidence="14">Ionotropic glutamate receptor L-glutamate and glycine-binding domain-containing protein</fullName>
    </recommendedName>
</protein>
<keyword evidence="11" id="KW-1071">Ligand-gated ion channel</keyword>
<dbReference type="EMBL" id="JBEHCU010009406">
    <property type="protein sequence ID" value="KAL1379943.1"/>
    <property type="molecule type" value="Genomic_DNA"/>
</dbReference>
<evidence type="ECO:0000256" key="1">
    <source>
        <dbReference type="ARBA" id="ARBA00004651"/>
    </source>
</evidence>
<evidence type="ECO:0000256" key="8">
    <source>
        <dbReference type="ARBA" id="ARBA00023136"/>
    </source>
</evidence>
<evidence type="ECO:0000256" key="10">
    <source>
        <dbReference type="ARBA" id="ARBA00023180"/>
    </source>
</evidence>
<dbReference type="SUPFAM" id="SSF53850">
    <property type="entry name" value="Periplasmic binding protein-like II"/>
    <property type="match status" value="1"/>
</dbReference>
<evidence type="ECO:0000256" key="7">
    <source>
        <dbReference type="ARBA" id="ARBA00023065"/>
    </source>
</evidence>
<keyword evidence="9" id="KW-0675">Receptor</keyword>
<dbReference type="SMART" id="SM00918">
    <property type="entry name" value="Lig_chan-Glu_bd"/>
    <property type="match status" value="1"/>
</dbReference>
<dbReference type="InterPro" id="IPR001320">
    <property type="entry name" value="Iontro_rcpt_C"/>
</dbReference>
<feature type="transmembrane region" description="Helical" evidence="13">
    <location>
        <begin position="328"/>
        <end position="346"/>
    </location>
</feature>
<evidence type="ECO:0000256" key="2">
    <source>
        <dbReference type="ARBA" id="ARBA00008685"/>
    </source>
</evidence>
<dbReference type="Proteomes" id="UP001562425">
    <property type="component" value="Unassembled WGS sequence"/>
</dbReference>
<keyword evidence="3" id="KW-0813">Transport</keyword>
<dbReference type="GO" id="GO:0005886">
    <property type="term" value="C:plasma membrane"/>
    <property type="evidence" value="ECO:0007669"/>
    <property type="project" value="UniProtKB-SubCell"/>
</dbReference>
<dbReference type="InterPro" id="IPR019594">
    <property type="entry name" value="Glu/Gly-bd"/>
</dbReference>
<accession>A0ABD1CU96</accession>
<keyword evidence="7" id="KW-0406">Ion transport</keyword>
<dbReference type="GO" id="GO:0034220">
    <property type="term" value="P:monoatomic ion transmembrane transport"/>
    <property type="evidence" value="ECO:0007669"/>
    <property type="project" value="UniProtKB-KW"/>
</dbReference>
<comment type="caution">
    <text evidence="15">The sequence shown here is derived from an EMBL/GenBank/DDBJ whole genome shotgun (WGS) entry which is preliminary data.</text>
</comment>
<evidence type="ECO:0000259" key="14">
    <source>
        <dbReference type="SMART" id="SM00918"/>
    </source>
</evidence>
<evidence type="ECO:0000256" key="11">
    <source>
        <dbReference type="ARBA" id="ARBA00023286"/>
    </source>
</evidence>
<dbReference type="PANTHER" id="PTHR42643">
    <property type="entry name" value="IONOTROPIC RECEPTOR 20A-RELATED"/>
    <property type="match status" value="1"/>
</dbReference>